<dbReference type="InterPro" id="IPR020915">
    <property type="entry name" value="UPF0311"/>
</dbReference>
<dbReference type="Gene3D" id="2.40.160.20">
    <property type="match status" value="1"/>
</dbReference>
<protein>
    <recommendedName>
        <fullName evidence="1">UPF0311 protein EAH82_10395</fullName>
    </recommendedName>
</protein>
<comment type="similarity">
    <text evidence="1">Belongs to the UPF0311 family.</text>
</comment>
<evidence type="ECO:0000313" key="2">
    <source>
        <dbReference type="EMBL" id="TPG29156.1"/>
    </source>
</evidence>
<sequence>MPTNVAFPMPAPPTLEHFAALRVEVGAPQDVGVTPRGRRRLIPITGGSAEGHGWQARVVPGGADFQLMTASGMTDLDARYTLETDAGDWIYVQNNALRCGAPDAMARLARGEPVDPAEIYFRCAPRFETASLALGWINERLFIGSGVRRPDRVEMQFFTVT</sequence>
<dbReference type="Proteomes" id="UP000319212">
    <property type="component" value="Unassembled WGS sequence"/>
</dbReference>
<evidence type="ECO:0000313" key="3">
    <source>
        <dbReference type="Proteomes" id="UP000319212"/>
    </source>
</evidence>
<dbReference type="HAMAP" id="MF_00775">
    <property type="entry name" value="UPF0311"/>
    <property type="match status" value="1"/>
</dbReference>
<comment type="caution">
    <text evidence="2">The sequence shown here is derived from an EMBL/GenBank/DDBJ whole genome shotgun (WGS) entry which is preliminary data.</text>
</comment>
<dbReference type="EMBL" id="RCZI01000002">
    <property type="protein sequence ID" value="TPG29156.1"/>
    <property type="molecule type" value="Genomic_DNA"/>
</dbReference>
<dbReference type="PANTHER" id="PTHR37315:SF1">
    <property type="entry name" value="UPF0311 PROTEIN BLR7842"/>
    <property type="match status" value="1"/>
</dbReference>
<gene>
    <name evidence="2" type="ORF">EAH82_10395</name>
</gene>
<reference evidence="2 3" key="1">
    <citation type="journal article" date="2019" name="Environ. Microbiol.">
        <title>Species interactions and distinct microbial communities in high Arctic permafrost affected cryosols are associated with the CH4 and CO2 gas fluxes.</title>
        <authorList>
            <person name="Altshuler I."/>
            <person name="Hamel J."/>
            <person name="Turney S."/>
            <person name="Magnuson E."/>
            <person name="Levesque R."/>
            <person name="Greer C."/>
            <person name="Whyte L.G."/>
        </authorList>
    </citation>
    <scope>NUCLEOTIDE SEQUENCE [LARGE SCALE GENOMIC DNA]</scope>
    <source>
        <strain evidence="2 3">S06.C</strain>
    </source>
</reference>
<dbReference type="AlphaFoldDB" id="A0A502DY23"/>
<proteinExistence type="inferred from homology"/>
<dbReference type="RefSeq" id="WP_140841410.1">
    <property type="nucleotide sequence ID" value="NZ_RCZI01000002.1"/>
</dbReference>
<dbReference type="PANTHER" id="PTHR37315">
    <property type="entry name" value="UPF0311 PROTEIN BLR7842"/>
    <property type="match status" value="1"/>
</dbReference>
<organism evidence="2 3">
    <name type="scientific">Variovorax guangxiensis</name>
    <dbReference type="NCBI Taxonomy" id="1775474"/>
    <lineage>
        <taxon>Bacteria</taxon>
        <taxon>Pseudomonadati</taxon>
        <taxon>Pseudomonadota</taxon>
        <taxon>Betaproteobacteria</taxon>
        <taxon>Burkholderiales</taxon>
        <taxon>Comamonadaceae</taxon>
        <taxon>Variovorax</taxon>
    </lineage>
</organism>
<evidence type="ECO:0000256" key="1">
    <source>
        <dbReference type="HAMAP-Rule" id="MF_00775"/>
    </source>
</evidence>
<dbReference type="OrthoDB" id="5294829at2"/>
<accession>A0A502DY23</accession>
<name>A0A502DY23_9BURK</name>
<dbReference type="Pfam" id="PF11578">
    <property type="entry name" value="DUF3237"/>
    <property type="match status" value="1"/>
</dbReference>